<evidence type="ECO:0000313" key="2">
    <source>
        <dbReference type="Proteomes" id="UP000318529"/>
    </source>
</evidence>
<gene>
    <name evidence="1" type="ORF">FBZ83_12643</name>
</gene>
<dbReference type="EMBL" id="VITH01000026">
    <property type="protein sequence ID" value="TWA73976.1"/>
    <property type="molecule type" value="Genomic_DNA"/>
</dbReference>
<evidence type="ECO:0000313" key="1">
    <source>
        <dbReference type="EMBL" id="TWA73976.1"/>
    </source>
</evidence>
<name>A0A560BMZ9_AZOBR</name>
<accession>A0A560BMZ9</accession>
<dbReference type="RefSeq" id="WP_145690821.1">
    <property type="nucleotide sequence ID" value="NZ_VITH01000026.1"/>
</dbReference>
<proteinExistence type="predicted"/>
<sequence length="66" mass="7513">MDSYAQQQRKDRPWIDYPVGTKAHAVNGGHWIKQADGWWKWFTGDAFPSPGADAFLVTLPEPQPED</sequence>
<dbReference type="Proteomes" id="UP000318529">
    <property type="component" value="Unassembled WGS sequence"/>
</dbReference>
<dbReference type="AlphaFoldDB" id="A0A560BMZ9"/>
<organism evidence="1 2">
    <name type="scientific">Azospirillum brasilense</name>
    <dbReference type="NCBI Taxonomy" id="192"/>
    <lineage>
        <taxon>Bacteria</taxon>
        <taxon>Pseudomonadati</taxon>
        <taxon>Pseudomonadota</taxon>
        <taxon>Alphaproteobacteria</taxon>
        <taxon>Rhodospirillales</taxon>
        <taxon>Azospirillaceae</taxon>
        <taxon>Azospirillum</taxon>
    </lineage>
</organism>
<reference evidence="1 2" key="1">
    <citation type="submission" date="2019-06" db="EMBL/GenBank/DDBJ databases">
        <title>Genomic Encyclopedia of Type Strains, Phase IV (KMG-V): Genome sequencing to study the core and pangenomes of soil and plant-associated prokaryotes.</title>
        <authorList>
            <person name="Whitman W."/>
        </authorList>
    </citation>
    <scope>NUCLEOTIDE SEQUENCE [LARGE SCALE GENOMIC DNA]</scope>
    <source>
        <strain evidence="1 2">BR 11650</strain>
    </source>
</reference>
<comment type="caution">
    <text evidence="1">The sequence shown here is derived from an EMBL/GenBank/DDBJ whole genome shotgun (WGS) entry which is preliminary data.</text>
</comment>
<protein>
    <submittedName>
        <fullName evidence="1">Uncharacterized protein</fullName>
    </submittedName>
</protein>